<dbReference type="AlphaFoldDB" id="V2Z669"/>
<dbReference type="InterPro" id="IPR044068">
    <property type="entry name" value="CB"/>
</dbReference>
<dbReference type="SUPFAM" id="SSF56349">
    <property type="entry name" value="DNA breaking-rejoining enzymes"/>
    <property type="match status" value="1"/>
</dbReference>
<dbReference type="InterPro" id="IPR010998">
    <property type="entry name" value="Integrase_recombinase_N"/>
</dbReference>
<dbReference type="Pfam" id="PF00589">
    <property type="entry name" value="Phage_integrase"/>
    <property type="match status" value="1"/>
</dbReference>
<feature type="domain" description="Core-binding (CB)" evidence="8">
    <location>
        <begin position="59"/>
        <end position="155"/>
    </location>
</feature>
<dbReference type="GO" id="GO:0006310">
    <property type="term" value="P:DNA recombination"/>
    <property type="evidence" value="ECO:0007669"/>
    <property type="project" value="UniProtKB-KW"/>
</dbReference>
<dbReference type="PANTHER" id="PTHR30349">
    <property type="entry name" value="PHAGE INTEGRASE-RELATED"/>
    <property type="match status" value="1"/>
</dbReference>
<protein>
    <submittedName>
        <fullName evidence="9">Site-specific recombinase, phage integrase family</fullName>
    </submittedName>
</protein>
<dbReference type="InterPro" id="IPR050090">
    <property type="entry name" value="Tyrosine_recombinase_XerCD"/>
</dbReference>
<evidence type="ECO:0000259" key="8">
    <source>
        <dbReference type="PROSITE" id="PS51900"/>
    </source>
</evidence>
<evidence type="ECO:0000256" key="3">
    <source>
        <dbReference type="ARBA" id="ARBA00022908"/>
    </source>
</evidence>
<evidence type="ECO:0000313" key="9">
    <source>
        <dbReference type="EMBL" id="ESL02430.1"/>
    </source>
</evidence>
<evidence type="ECO:0000256" key="1">
    <source>
        <dbReference type="ARBA" id="ARBA00003283"/>
    </source>
</evidence>
<dbReference type="Proteomes" id="UP000018227">
    <property type="component" value="Unassembled WGS sequence"/>
</dbReference>
<dbReference type="RefSeq" id="WP_023355412.1">
    <property type="nucleotide sequence ID" value="NZ_KI535369.1"/>
</dbReference>
<dbReference type="Pfam" id="PF14659">
    <property type="entry name" value="Phage_int_SAM_3"/>
    <property type="match status" value="1"/>
</dbReference>
<comment type="caution">
    <text evidence="9">The sequence shown here is derived from an EMBL/GenBank/DDBJ whole genome shotgun (WGS) entry which is preliminary data.</text>
</comment>
<sequence>MAFIRKRGKKFSVIYRVKDDEGKERQTSETFATQKDAEKRKKEIEYKMAVGRFEAPKCTTLEELIEEYVRIYGHDKWGVSTYAGNLSLINNYIIPTIGKTKLTGINTHFMEKYYKSLLAMSAVKSTRNIDGSGTVTEATVNEIHKILRSAFRQAVKWELMEKNPATLATVPKTKRKEREIWTADMLMKALAACDNKMLKIAFHLAFTATLRIGELLGLTWDEMDISEEAIAGNRAYVIISKQVERVSRDAVEALNAKEIILTFPSTKKNNKTVRVLKTPKTESSTRKVFIPRTVAGYLAELKLEQDEIKEALGNEYQDYNLVMATTFGLPIGDSYLRTKMQDIIDKLGLPDVVFHSLRHTSVTYKLKLSGGDIKSVQGDSGHAQADMVTEVYGHIIDEDRRKNAEMMENAFYRQERLSPQVGGTEGSANTIAVPEGVDAELLMKVLGNPEMAALLTSLAKTMKEHE</sequence>
<evidence type="ECO:0000256" key="4">
    <source>
        <dbReference type="ARBA" id="ARBA00023125"/>
    </source>
</evidence>
<comment type="similarity">
    <text evidence="2">Belongs to the 'phage' integrase family.</text>
</comment>
<organism evidence="9 10">
    <name type="scientific">Catonella morbi ATCC 51271</name>
    <dbReference type="NCBI Taxonomy" id="592026"/>
    <lineage>
        <taxon>Bacteria</taxon>
        <taxon>Bacillati</taxon>
        <taxon>Bacillota</taxon>
        <taxon>Clostridia</taxon>
        <taxon>Lachnospirales</taxon>
        <taxon>Lachnospiraceae</taxon>
        <taxon>Catonella</taxon>
    </lineage>
</organism>
<dbReference type="InterPro" id="IPR013762">
    <property type="entry name" value="Integrase-like_cat_sf"/>
</dbReference>
<proteinExistence type="inferred from homology"/>
<dbReference type="GO" id="GO:0003677">
    <property type="term" value="F:DNA binding"/>
    <property type="evidence" value="ECO:0007669"/>
    <property type="project" value="UniProtKB-UniRule"/>
</dbReference>
<dbReference type="HOGENOM" id="CLU_027562_17_1_9"/>
<evidence type="ECO:0000259" key="7">
    <source>
        <dbReference type="PROSITE" id="PS51898"/>
    </source>
</evidence>
<dbReference type="STRING" id="592026.GCWU0000282_002565"/>
<keyword evidence="4 6" id="KW-0238">DNA-binding</keyword>
<reference evidence="9 10" key="1">
    <citation type="submission" date="2013-06" db="EMBL/GenBank/DDBJ databases">
        <authorList>
            <person name="Weinstock G."/>
            <person name="Sodergren E."/>
            <person name="Clifton S."/>
            <person name="Fulton L."/>
            <person name="Fulton B."/>
            <person name="Courtney L."/>
            <person name="Fronick C."/>
            <person name="Harrison M."/>
            <person name="Strong C."/>
            <person name="Farmer C."/>
            <person name="Delahaunty K."/>
            <person name="Markovic C."/>
            <person name="Hall O."/>
            <person name="Minx P."/>
            <person name="Tomlinson C."/>
            <person name="Mitreva M."/>
            <person name="Nelson J."/>
            <person name="Hou S."/>
            <person name="Wollam A."/>
            <person name="Pepin K.H."/>
            <person name="Johnson M."/>
            <person name="Bhonagiri V."/>
            <person name="Nash W.E."/>
            <person name="Warren W."/>
            <person name="Chinwalla A."/>
            <person name="Mardis E.R."/>
            <person name="Wilson R.K."/>
        </authorList>
    </citation>
    <scope>NUCLEOTIDE SEQUENCE [LARGE SCALE GENOMIC DNA]</scope>
    <source>
        <strain evidence="9 10">ATCC 51271</strain>
    </source>
</reference>
<dbReference type="PROSITE" id="PS51898">
    <property type="entry name" value="TYR_RECOMBINASE"/>
    <property type="match status" value="1"/>
</dbReference>
<keyword evidence="3" id="KW-0229">DNA integration</keyword>
<feature type="domain" description="Tyr recombinase" evidence="7">
    <location>
        <begin position="176"/>
        <end position="406"/>
    </location>
</feature>
<dbReference type="InterPro" id="IPR002104">
    <property type="entry name" value="Integrase_catalytic"/>
</dbReference>
<gene>
    <name evidence="9" type="ORF">GCWU0000282_002565</name>
</gene>
<dbReference type="Gene3D" id="1.10.150.130">
    <property type="match status" value="1"/>
</dbReference>
<dbReference type="PANTHER" id="PTHR30349:SF64">
    <property type="entry name" value="PROPHAGE INTEGRASE INTD-RELATED"/>
    <property type="match status" value="1"/>
</dbReference>
<accession>V2Z669</accession>
<dbReference type="OrthoDB" id="9803188at2"/>
<comment type="function">
    <text evidence="1">Site-specific tyrosine recombinase, which acts by catalyzing the cutting and rejoining of the recombining DNA molecules.</text>
</comment>
<name>V2Z669_9FIRM</name>
<dbReference type="InterPro" id="IPR004107">
    <property type="entry name" value="Integrase_SAM-like_N"/>
</dbReference>
<evidence type="ECO:0000313" key="10">
    <source>
        <dbReference type="Proteomes" id="UP000018227"/>
    </source>
</evidence>
<dbReference type="CDD" id="cd01189">
    <property type="entry name" value="INT_ICEBs1_C_like"/>
    <property type="match status" value="1"/>
</dbReference>
<dbReference type="InterPro" id="IPR011010">
    <property type="entry name" value="DNA_brk_join_enz"/>
</dbReference>
<keyword evidence="5" id="KW-0233">DNA recombination</keyword>
<evidence type="ECO:0000256" key="5">
    <source>
        <dbReference type="ARBA" id="ARBA00023172"/>
    </source>
</evidence>
<dbReference type="PROSITE" id="PS51900">
    <property type="entry name" value="CB"/>
    <property type="match status" value="1"/>
</dbReference>
<evidence type="ECO:0000256" key="2">
    <source>
        <dbReference type="ARBA" id="ARBA00008857"/>
    </source>
</evidence>
<evidence type="ECO:0000256" key="6">
    <source>
        <dbReference type="PROSITE-ProRule" id="PRU01248"/>
    </source>
</evidence>
<dbReference type="EMBL" id="ACIL03000016">
    <property type="protein sequence ID" value="ESL02430.1"/>
    <property type="molecule type" value="Genomic_DNA"/>
</dbReference>
<dbReference type="Gene3D" id="1.10.443.10">
    <property type="entry name" value="Intergrase catalytic core"/>
    <property type="match status" value="1"/>
</dbReference>
<keyword evidence="10" id="KW-1185">Reference proteome</keyword>
<dbReference type="eggNOG" id="COG0582">
    <property type="taxonomic scope" value="Bacteria"/>
</dbReference>
<dbReference type="GO" id="GO:0015074">
    <property type="term" value="P:DNA integration"/>
    <property type="evidence" value="ECO:0007669"/>
    <property type="project" value="UniProtKB-KW"/>
</dbReference>